<organism evidence="2 3">
    <name type="scientific">Virgibacillus phasianinus</name>
    <dbReference type="NCBI Taxonomy" id="2017483"/>
    <lineage>
        <taxon>Bacteria</taxon>
        <taxon>Bacillati</taxon>
        <taxon>Bacillota</taxon>
        <taxon>Bacilli</taxon>
        <taxon>Bacillales</taxon>
        <taxon>Bacillaceae</taxon>
        <taxon>Virgibacillus</taxon>
    </lineage>
</organism>
<dbReference type="KEGG" id="vil:CFK37_16030"/>
<proteinExistence type="predicted"/>
<dbReference type="InterPro" id="IPR013216">
    <property type="entry name" value="Methyltransf_11"/>
</dbReference>
<reference evidence="2 3" key="1">
    <citation type="submission" date="2017-07" db="EMBL/GenBank/DDBJ databases">
        <title>Virgibacillus sp. LM2416.</title>
        <authorList>
            <person name="Tak E.J."/>
            <person name="Bae J.-W."/>
        </authorList>
    </citation>
    <scope>NUCLEOTIDE SEQUENCE [LARGE SCALE GENOMIC DNA]</scope>
    <source>
        <strain evidence="2 3">LM2416</strain>
    </source>
</reference>
<dbReference type="SUPFAM" id="SSF53335">
    <property type="entry name" value="S-adenosyl-L-methionine-dependent methyltransferases"/>
    <property type="match status" value="1"/>
</dbReference>
<sequence>MNEKENVKRAFAKNSNAYVTSSTHSTGPDLPLLIDWLKPQSDMNALDVATGGGHVAKHLSKHVANIIASDLTKEMLNNTAKYLHSYTNIKYAVADAEELPFDNNTFDIVTCRIAAHHFPTPDKFIAEVCRVLKPDGKFMLIDNVAAEEQTLDNFVNKVEKMRDYSHVRSHTVTEWMALFDKNQLTILKQQSRKKTLPYKEWTDRTLMDDQAKHAVSFYLKNAPKRIRDYFQVTITGDEISSFIIDEWMVMCKK</sequence>
<dbReference type="OrthoDB" id="43862at2"/>
<evidence type="ECO:0000259" key="1">
    <source>
        <dbReference type="Pfam" id="PF08241"/>
    </source>
</evidence>
<dbReference type="PANTHER" id="PTHR43591">
    <property type="entry name" value="METHYLTRANSFERASE"/>
    <property type="match status" value="1"/>
</dbReference>
<dbReference type="EMBL" id="CP022315">
    <property type="protein sequence ID" value="ASK64439.1"/>
    <property type="molecule type" value="Genomic_DNA"/>
</dbReference>
<dbReference type="Pfam" id="PF08241">
    <property type="entry name" value="Methyltransf_11"/>
    <property type="match status" value="1"/>
</dbReference>
<name>A0A220U8H2_9BACI</name>
<keyword evidence="3" id="KW-1185">Reference proteome</keyword>
<keyword evidence="2" id="KW-0808">Transferase</keyword>
<dbReference type="InterPro" id="IPR029063">
    <property type="entry name" value="SAM-dependent_MTases_sf"/>
</dbReference>
<dbReference type="Gene3D" id="3.40.50.150">
    <property type="entry name" value="Vaccinia Virus protein VP39"/>
    <property type="match status" value="1"/>
</dbReference>
<dbReference type="Proteomes" id="UP000198312">
    <property type="component" value="Chromosome"/>
</dbReference>
<dbReference type="GO" id="GO:0008757">
    <property type="term" value="F:S-adenosylmethionine-dependent methyltransferase activity"/>
    <property type="evidence" value="ECO:0007669"/>
    <property type="project" value="InterPro"/>
</dbReference>
<dbReference type="GO" id="GO:0032259">
    <property type="term" value="P:methylation"/>
    <property type="evidence" value="ECO:0007669"/>
    <property type="project" value="UniProtKB-KW"/>
</dbReference>
<dbReference type="AlphaFoldDB" id="A0A220U8H2"/>
<accession>A0A220U8H2</accession>
<keyword evidence="2" id="KW-0489">Methyltransferase</keyword>
<evidence type="ECO:0000313" key="2">
    <source>
        <dbReference type="EMBL" id="ASK64439.1"/>
    </source>
</evidence>
<dbReference type="CDD" id="cd02440">
    <property type="entry name" value="AdoMet_MTases"/>
    <property type="match status" value="1"/>
</dbReference>
<gene>
    <name evidence="2" type="ORF">CFK37_16030</name>
</gene>
<evidence type="ECO:0000313" key="3">
    <source>
        <dbReference type="Proteomes" id="UP000198312"/>
    </source>
</evidence>
<feature type="domain" description="Methyltransferase type 11" evidence="1">
    <location>
        <begin position="46"/>
        <end position="139"/>
    </location>
</feature>
<protein>
    <submittedName>
        <fullName evidence="2">SAM-dependent methyltransferase</fullName>
    </submittedName>
</protein>